<reference evidence="1" key="2">
    <citation type="submission" date="2024-01" db="EMBL/GenBank/DDBJ databases">
        <title>Comparative genomics of Cryptococcus and Kwoniella reveals pathogenesis evolution and contrasting modes of karyotype evolution via chromosome fusion or intercentromeric recombination.</title>
        <authorList>
            <person name="Coelho M.A."/>
            <person name="David-Palma M."/>
            <person name="Shea T."/>
            <person name="Bowers K."/>
            <person name="McGinley-Smith S."/>
            <person name="Mohammad A.W."/>
            <person name="Gnirke A."/>
            <person name="Yurkov A.M."/>
            <person name="Nowrousian M."/>
            <person name="Sun S."/>
            <person name="Cuomo C.A."/>
            <person name="Heitman J."/>
        </authorList>
    </citation>
    <scope>NUCLEOTIDE SEQUENCE</scope>
    <source>
        <strain evidence="1">CBS 12478</strain>
    </source>
</reference>
<sequence>MSDTSTASTTRAEEQRVDDFYNDGNTCLSSDDGVLFWIDWSRLARATNAQSTVYDDLVYLLSPAIGIKRRRAMDGNDPIQTGAPARVVRRFLDMINVSSPVYPLGFGLNETKAMYVLCERLDVKDNILDLVKERFNQLSMSQPWSVLIWAGQRNDVYMAKSTLKNMTAALFVSGQHGEDRFQETLNALPSPWRTNLLQLVCTEGYTKMNKRGRYFSCLAITENWEAVANKFDPENS</sequence>
<protein>
    <submittedName>
        <fullName evidence="1">Uncharacterized protein</fullName>
    </submittedName>
</protein>
<dbReference type="AlphaFoldDB" id="A0A5M6CA20"/>
<gene>
    <name evidence="1" type="ORF">CI109_106934</name>
</gene>
<evidence type="ECO:0000313" key="2">
    <source>
        <dbReference type="Proteomes" id="UP000322225"/>
    </source>
</evidence>
<dbReference type="Proteomes" id="UP000322225">
    <property type="component" value="Chromosome 13"/>
</dbReference>
<evidence type="ECO:0000313" key="1">
    <source>
        <dbReference type="EMBL" id="WWD22443.1"/>
    </source>
</evidence>
<name>A0A5M6CA20_9TREE</name>
<dbReference type="EMBL" id="CP144063">
    <property type="protein sequence ID" value="WWD22443.1"/>
    <property type="molecule type" value="Genomic_DNA"/>
</dbReference>
<accession>A0A5M6CA20</accession>
<dbReference type="KEGG" id="ksn:43586113"/>
<proteinExistence type="predicted"/>
<reference evidence="1" key="1">
    <citation type="submission" date="2017-08" db="EMBL/GenBank/DDBJ databases">
        <authorList>
            <person name="Cuomo C."/>
            <person name="Billmyre B."/>
            <person name="Heitman J."/>
        </authorList>
    </citation>
    <scope>NUCLEOTIDE SEQUENCE</scope>
    <source>
        <strain evidence="1">CBS 12478</strain>
    </source>
</reference>
<keyword evidence="2" id="KW-1185">Reference proteome</keyword>
<organism evidence="1 2">
    <name type="scientific">Kwoniella shandongensis</name>
    <dbReference type="NCBI Taxonomy" id="1734106"/>
    <lineage>
        <taxon>Eukaryota</taxon>
        <taxon>Fungi</taxon>
        <taxon>Dikarya</taxon>
        <taxon>Basidiomycota</taxon>
        <taxon>Agaricomycotina</taxon>
        <taxon>Tremellomycetes</taxon>
        <taxon>Tremellales</taxon>
        <taxon>Cryptococcaceae</taxon>
        <taxon>Kwoniella</taxon>
    </lineage>
</organism>
<dbReference type="OrthoDB" id="2563850at2759"/>
<dbReference type="RefSeq" id="XP_031863560.1">
    <property type="nucleotide sequence ID" value="XM_032002003.1"/>
</dbReference>
<dbReference type="GeneID" id="43586113"/>